<dbReference type="Gene3D" id="3.40.50.1820">
    <property type="entry name" value="alpha/beta hydrolase"/>
    <property type="match status" value="1"/>
</dbReference>
<dbReference type="InterPro" id="IPR000073">
    <property type="entry name" value="AB_hydrolase_1"/>
</dbReference>
<dbReference type="InterPro" id="IPR029058">
    <property type="entry name" value="AB_hydrolase_fold"/>
</dbReference>
<dbReference type="SUPFAM" id="SSF53474">
    <property type="entry name" value="alpha/beta-Hydrolases"/>
    <property type="match status" value="1"/>
</dbReference>
<dbReference type="PANTHER" id="PTHR37017">
    <property type="entry name" value="AB HYDROLASE-1 DOMAIN-CONTAINING PROTEIN-RELATED"/>
    <property type="match status" value="1"/>
</dbReference>
<proteinExistence type="predicted"/>
<dbReference type="AlphaFoldDB" id="W9HVV7"/>
<reference evidence="2 3" key="1">
    <citation type="submission" date="2011-06" db="EMBL/GenBank/DDBJ databases">
        <title>The Genome Sequence of Fusarium oxysporum FOSC 3-a.</title>
        <authorList>
            <consortium name="The Broad Institute Genome Sequencing Platform"/>
            <person name="Ma L.-J."/>
            <person name="Gale L.R."/>
            <person name="Schwartz D.C."/>
            <person name="Zhou S."/>
            <person name="Corby-Kistler H."/>
            <person name="Young S.K."/>
            <person name="Zeng Q."/>
            <person name="Gargeya S."/>
            <person name="Fitzgerald M."/>
            <person name="Haas B."/>
            <person name="Abouelleil A."/>
            <person name="Alvarado L."/>
            <person name="Arachchi H.M."/>
            <person name="Berlin A."/>
            <person name="Brown A."/>
            <person name="Chapman S.B."/>
            <person name="Chen Z."/>
            <person name="Dunbar C."/>
            <person name="Freedman E."/>
            <person name="Gearin G."/>
            <person name="Gellesch M."/>
            <person name="Goldberg J."/>
            <person name="Griggs A."/>
            <person name="Gujja S."/>
            <person name="Heiman D."/>
            <person name="Howarth C."/>
            <person name="Larson L."/>
            <person name="Lui A."/>
            <person name="MacDonald P.J.P."/>
            <person name="Mehta T."/>
            <person name="Montmayeur A."/>
            <person name="Murphy C."/>
            <person name="Neiman D."/>
            <person name="Pearson M."/>
            <person name="Priest M."/>
            <person name="Roberts A."/>
            <person name="Saif S."/>
            <person name="Shea T."/>
            <person name="Shenoy N."/>
            <person name="Sisk P."/>
            <person name="Stolte C."/>
            <person name="Sykes S."/>
            <person name="Wortman J."/>
            <person name="Nusbaum C."/>
            <person name="Birren B."/>
        </authorList>
    </citation>
    <scope>NUCLEOTIDE SEQUENCE [LARGE SCALE GENOMIC DNA]</scope>
    <source>
        <strain evidence="3">FOSC 3-a</strain>
    </source>
</reference>
<dbReference type="HOGENOM" id="CLU_046066_1_3_1"/>
<dbReference type="Pfam" id="PF12697">
    <property type="entry name" value="Abhydrolase_6"/>
    <property type="match status" value="1"/>
</dbReference>
<gene>
    <name evidence="2" type="ORF">FOYG_14103</name>
</gene>
<organism evidence="2 3">
    <name type="scientific">Fusarium oxysporum NRRL 32931</name>
    <dbReference type="NCBI Taxonomy" id="660029"/>
    <lineage>
        <taxon>Eukaryota</taxon>
        <taxon>Fungi</taxon>
        <taxon>Dikarya</taxon>
        <taxon>Ascomycota</taxon>
        <taxon>Pezizomycotina</taxon>
        <taxon>Sordariomycetes</taxon>
        <taxon>Hypocreomycetidae</taxon>
        <taxon>Hypocreales</taxon>
        <taxon>Nectriaceae</taxon>
        <taxon>Fusarium</taxon>
        <taxon>Fusarium oxysporum species complex</taxon>
    </lineage>
</organism>
<sequence length="250" mass="27123">MSPEKPIIVIVHGAWQGPHQYAPLTQSLNDKGFTVMQPANPSTSQNRAEVAGKTCYDDANNIRTVMEEPLAAGKEVVMVCHSYGGIPGTLSLEGFQTTDRQAKGLQGGVKRVVYISSFALPAQDMSACDFLGGSYPPNMDRQDDCVAILDGSIFDEMDEETRASLMSTLAFQSTASLETRVHFVGHQLTIPKTYISCLTDTAIPLEAQRAMIAQLGEGTSVEELKCGHIPFLIPRVKSELVDMIERAALT</sequence>
<dbReference type="InterPro" id="IPR052897">
    <property type="entry name" value="Sec-Metab_Biosynth_Hydrolase"/>
</dbReference>
<dbReference type="PANTHER" id="PTHR37017:SF11">
    <property type="entry name" value="ESTERASE_LIPASE_THIOESTERASE DOMAIN-CONTAINING PROTEIN"/>
    <property type="match status" value="1"/>
</dbReference>
<dbReference type="EMBL" id="JH717847">
    <property type="protein sequence ID" value="EWY84351.1"/>
    <property type="molecule type" value="Genomic_DNA"/>
</dbReference>
<accession>W9HVV7</accession>
<evidence type="ECO:0000313" key="3">
    <source>
        <dbReference type="Proteomes" id="UP000030753"/>
    </source>
</evidence>
<protein>
    <recommendedName>
        <fullName evidence="1">AB hydrolase-1 domain-containing protein</fullName>
    </recommendedName>
</protein>
<name>W9HVV7_FUSOX</name>
<dbReference type="OrthoDB" id="1263307at2759"/>
<feature type="domain" description="AB hydrolase-1" evidence="1">
    <location>
        <begin position="8"/>
        <end position="232"/>
    </location>
</feature>
<evidence type="ECO:0000313" key="2">
    <source>
        <dbReference type="EMBL" id="EWY84351.1"/>
    </source>
</evidence>
<evidence type="ECO:0000259" key="1">
    <source>
        <dbReference type="Pfam" id="PF12697"/>
    </source>
</evidence>
<dbReference type="Proteomes" id="UP000030753">
    <property type="component" value="Unassembled WGS sequence"/>
</dbReference>